<evidence type="ECO:0000256" key="2">
    <source>
        <dbReference type="ARBA" id="ARBA00004496"/>
    </source>
</evidence>
<dbReference type="FunCoup" id="G0VEA2">
    <property type="interactions" value="37"/>
</dbReference>
<reference key="2">
    <citation type="submission" date="2011-08" db="EMBL/GenBank/DDBJ databases">
        <title>Genome sequence of Naumovozyma castellii.</title>
        <authorList>
            <person name="Gordon J.L."/>
            <person name="Armisen D."/>
            <person name="Proux-Wera E."/>
            <person name="OhEigeartaigh S.S."/>
            <person name="Byrne K.P."/>
            <person name="Wolfe K.H."/>
        </authorList>
    </citation>
    <scope>NUCLEOTIDE SEQUENCE</scope>
    <source>
        <strain>Type strain:CBS 4309</strain>
    </source>
</reference>
<dbReference type="AlphaFoldDB" id="G0VEA2"/>
<dbReference type="CDD" id="cd11693">
    <property type="entry name" value="HRI1_C_like"/>
    <property type="match status" value="1"/>
</dbReference>
<evidence type="ECO:0000256" key="3">
    <source>
        <dbReference type="ARBA" id="ARBA00005229"/>
    </source>
</evidence>
<dbReference type="Proteomes" id="UP000001640">
    <property type="component" value="Chromosome 4"/>
</dbReference>
<dbReference type="OMA" id="GEVNTTW"/>
<dbReference type="STRING" id="1064592.G0VEA2"/>
<comment type="subcellular location">
    <subcellularLocation>
        <location evidence="2">Cytoplasm</location>
    </subcellularLocation>
    <subcellularLocation>
        <location evidence="1">Nucleus</location>
    </subcellularLocation>
</comment>
<name>G0VEA2_NAUCA</name>
<evidence type="ECO:0000256" key="4">
    <source>
        <dbReference type="ARBA" id="ARBA00017063"/>
    </source>
</evidence>
<evidence type="ECO:0000313" key="8">
    <source>
        <dbReference type="Proteomes" id="UP000001640"/>
    </source>
</evidence>
<dbReference type="Gene3D" id="2.40.128.320">
    <property type="entry name" value="Protein HRI1, N-terminal domain"/>
    <property type="match status" value="1"/>
</dbReference>
<dbReference type="Pfam" id="PF16815">
    <property type="entry name" value="HRI1"/>
    <property type="match status" value="1"/>
</dbReference>
<dbReference type="RefSeq" id="XP_003676254.1">
    <property type="nucleotide sequence ID" value="XM_003676206.1"/>
</dbReference>
<dbReference type="InterPro" id="IPR038744">
    <property type="entry name" value="Hri1_N"/>
</dbReference>
<dbReference type="GO" id="GO:0005634">
    <property type="term" value="C:nucleus"/>
    <property type="evidence" value="ECO:0007669"/>
    <property type="project" value="UniProtKB-SubCell"/>
</dbReference>
<evidence type="ECO:0000256" key="6">
    <source>
        <dbReference type="ARBA" id="ARBA00023242"/>
    </source>
</evidence>
<keyword evidence="5" id="KW-0963">Cytoplasm</keyword>
<dbReference type="GO" id="GO:0006612">
    <property type="term" value="P:protein targeting to membrane"/>
    <property type="evidence" value="ECO:0007669"/>
    <property type="project" value="EnsemblFungi"/>
</dbReference>
<reference evidence="7 8" key="1">
    <citation type="journal article" date="2011" name="Proc. Natl. Acad. Sci. U.S.A.">
        <title>Evolutionary erosion of yeast sex chromosomes by mating-type switching accidents.</title>
        <authorList>
            <person name="Gordon J.L."/>
            <person name="Armisen D."/>
            <person name="Proux-Wera E."/>
            <person name="Oheigeartaigh S.S."/>
            <person name="Byrne K.P."/>
            <person name="Wolfe K.H."/>
        </authorList>
    </citation>
    <scope>NUCLEOTIDE SEQUENCE [LARGE SCALE GENOMIC DNA]</scope>
    <source>
        <strain evidence="8">ATCC 76901 / BCRC 22586 / CBS 4309 / NBRC 1992 / NRRL Y-12630</strain>
    </source>
</reference>
<dbReference type="OrthoDB" id="4045395at2759"/>
<evidence type="ECO:0000256" key="5">
    <source>
        <dbReference type="ARBA" id="ARBA00022490"/>
    </source>
</evidence>
<dbReference type="EMBL" id="HE576755">
    <property type="protein sequence ID" value="CCC69893.1"/>
    <property type="molecule type" value="Genomic_DNA"/>
</dbReference>
<dbReference type="InterPro" id="IPR031818">
    <property type="entry name" value="Hri1"/>
</dbReference>
<keyword evidence="8" id="KW-1185">Reference proteome</keyword>
<dbReference type="GO" id="GO:0005789">
    <property type="term" value="C:endoplasmic reticulum membrane"/>
    <property type="evidence" value="ECO:0007669"/>
    <property type="project" value="EnsemblFungi"/>
</dbReference>
<proteinExistence type="inferred from homology"/>
<sequence>MPSLLKRILFEVAGHPNERTLTLSSASNDGHFISLRPLVKPSTEAEKKFPFEWAFAGTNANIKITPKSEGVAAQDFNFWFDANVYLNVPNTHRGEVNTTWTTWESGCIQETGKVFPFGKDKEGVSFMELWQPVDANRDELIITNDANSKGKSIVFKVDNAEYEGLVIVVGKWTQGFLSKKNGNSIEGLNFLRLLERESGKVEALVDYGKDAQKFPRDFANLKKGSSVDVNGLTWEVIEYTV</sequence>
<organism evidence="7 8">
    <name type="scientific">Naumovozyma castellii</name>
    <name type="common">Yeast</name>
    <name type="synonym">Saccharomyces castellii</name>
    <dbReference type="NCBI Taxonomy" id="27288"/>
    <lineage>
        <taxon>Eukaryota</taxon>
        <taxon>Fungi</taxon>
        <taxon>Dikarya</taxon>
        <taxon>Ascomycota</taxon>
        <taxon>Saccharomycotina</taxon>
        <taxon>Saccharomycetes</taxon>
        <taxon>Saccharomycetales</taxon>
        <taxon>Saccharomycetaceae</taxon>
        <taxon>Naumovozyma</taxon>
    </lineage>
</organism>
<dbReference type="HOGENOM" id="CLU_097607_0_0_1"/>
<dbReference type="GeneID" id="96903499"/>
<protein>
    <recommendedName>
        <fullName evidence="4">Protein HRI1</fullName>
    </recommendedName>
</protein>
<dbReference type="CDD" id="cd11692">
    <property type="entry name" value="HRI1_N_like"/>
    <property type="match status" value="1"/>
</dbReference>
<accession>G0VEA2</accession>
<comment type="similarity">
    <text evidence="3">Belongs to the HRI1 family.</text>
</comment>
<dbReference type="eggNOG" id="ENOG502QTYD">
    <property type="taxonomic scope" value="Eukaryota"/>
</dbReference>
<evidence type="ECO:0000313" key="7">
    <source>
        <dbReference type="EMBL" id="CCC69893.1"/>
    </source>
</evidence>
<dbReference type="InParanoid" id="G0VEA2"/>
<dbReference type="KEGG" id="ncs:NCAS_0D03120"/>
<gene>
    <name evidence="7" type="primary">NCAS0D03120</name>
    <name evidence="7" type="ordered locus">NCAS_0D03120</name>
</gene>
<dbReference type="InterPro" id="IPR043047">
    <property type="entry name" value="Hri1_N_sf"/>
</dbReference>
<keyword evidence="6" id="KW-0539">Nucleus</keyword>
<evidence type="ECO:0000256" key="1">
    <source>
        <dbReference type="ARBA" id="ARBA00004123"/>
    </source>
</evidence>
<dbReference type="Gene3D" id="2.40.128.310">
    <property type="entry name" value="Protein HRI1, C-terminal domain"/>
    <property type="match status" value="1"/>
</dbReference>